<feature type="transmembrane region" description="Helical" evidence="8">
    <location>
        <begin position="439"/>
        <end position="459"/>
    </location>
</feature>
<feature type="transmembrane region" description="Helical" evidence="8">
    <location>
        <begin position="376"/>
        <end position="398"/>
    </location>
</feature>
<dbReference type="PROSITE" id="PS50850">
    <property type="entry name" value="MFS"/>
    <property type="match status" value="1"/>
</dbReference>
<keyword evidence="5 8" id="KW-1133">Transmembrane helix</keyword>
<dbReference type="GO" id="GO:0022857">
    <property type="term" value="F:transmembrane transporter activity"/>
    <property type="evidence" value="ECO:0007669"/>
    <property type="project" value="InterPro"/>
</dbReference>
<feature type="transmembrane region" description="Helical" evidence="8">
    <location>
        <begin position="227"/>
        <end position="256"/>
    </location>
</feature>
<dbReference type="InterPro" id="IPR020846">
    <property type="entry name" value="MFS_dom"/>
</dbReference>
<dbReference type="GO" id="GO:0005886">
    <property type="term" value="C:plasma membrane"/>
    <property type="evidence" value="ECO:0007669"/>
    <property type="project" value="UniProtKB-SubCell"/>
</dbReference>
<organism evidence="10 11">
    <name type="scientific">Mycolicibacterium agri</name>
    <name type="common">Mycobacterium agri</name>
    <dbReference type="NCBI Taxonomy" id="36811"/>
    <lineage>
        <taxon>Bacteria</taxon>
        <taxon>Bacillati</taxon>
        <taxon>Actinomycetota</taxon>
        <taxon>Actinomycetes</taxon>
        <taxon>Mycobacteriales</taxon>
        <taxon>Mycobacteriaceae</taxon>
        <taxon>Mycolicibacterium</taxon>
    </lineage>
</organism>
<dbReference type="PANTHER" id="PTHR23513">
    <property type="entry name" value="INTEGRAL MEMBRANE EFFLUX PROTEIN-RELATED"/>
    <property type="match status" value="1"/>
</dbReference>
<dbReference type="InterPro" id="IPR036259">
    <property type="entry name" value="MFS_trans_sf"/>
</dbReference>
<feature type="transmembrane region" description="Helical" evidence="8">
    <location>
        <begin position="353"/>
        <end position="370"/>
    </location>
</feature>
<dbReference type="PANTHER" id="PTHR23513:SF11">
    <property type="entry name" value="STAPHYLOFERRIN A TRANSPORTER"/>
    <property type="match status" value="1"/>
</dbReference>
<gene>
    <name evidence="10" type="ORF">CQY20_20875</name>
</gene>
<dbReference type="Proteomes" id="UP000220914">
    <property type="component" value="Unassembled WGS sequence"/>
</dbReference>
<keyword evidence="2" id="KW-0813">Transport</keyword>
<evidence type="ECO:0000256" key="1">
    <source>
        <dbReference type="ARBA" id="ARBA00004651"/>
    </source>
</evidence>
<dbReference type="Gene3D" id="1.20.1250.20">
    <property type="entry name" value="MFS general substrate transporter like domains"/>
    <property type="match status" value="1"/>
</dbReference>
<dbReference type="OrthoDB" id="9775268at2"/>
<accession>A0A2A7MWB1</accession>
<feature type="compositionally biased region" description="Low complexity" evidence="7">
    <location>
        <begin position="28"/>
        <end position="38"/>
    </location>
</feature>
<evidence type="ECO:0000256" key="8">
    <source>
        <dbReference type="SAM" id="Phobius"/>
    </source>
</evidence>
<feature type="compositionally biased region" description="Basic residues" evidence="7">
    <location>
        <begin position="13"/>
        <end position="27"/>
    </location>
</feature>
<feature type="transmembrane region" description="Helical" evidence="8">
    <location>
        <begin position="144"/>
        <end position="165"/>
    </location>
</feature>
<feature type="transmembrane region" description="Helical" evidence="8">
    <location>
        <begin position="288"/>
        <end position="312"/>
    </location>
</feature>
<comment type="caution">
    <text evidence="10">The sequence shown here is derived from an EMBL/GenBank/DDBJ whole genome shotgun (WGS) entry which is preliminary data.</text>
</comment>
<keyword evidence="11" id="KW-1185">Reference proteome</keyword>
<feature type="transmembrane region" description="Helical" evidence="8">
    <location>
        <begin position="324"/>
        <end position="346"/>
    </location>
</feature>
<comment type="subcellular location">
    <subcellularLocation>
        <location evidence="1">Cell membrane</location>
        <topology evidence="1">Multi-pass membrane protein</topology>
    </subcellularLocation>
</comment>
<dbReference type="CDD" id="cd06173">
    <property type="entry name" value="MFS_MefA_like"/>
    <property type="match status" value="1"/>
</dbReference>
<keyword evidence="3" id="KW-1003">Cell membrane</keyword>
<feature type="region of interest" description="Disordered" evidence="7">
    <location>
        <begin position="1"/>
        <end position="58"/>
    </location>
</feature>
<evidence type="ECO:0000313" key="10">
    <source>
        <dbReference type="EMBL" id="PEG35830.1"/>
    </source>
</evidence>
<keyword evidence="4 8" id="KW-0812">Transmembrane</keyword>
<protein>
    <submittedName>
        <fullName evidence="10">MFS transporter</fullName>
    </submittedName>
</protein>
<proteinExistence type="predicted"/>
<evidence type="ECO:0000256" key="5">
    <source>
        <dbReference type="ARBA" id="ARBA00022989"/>
    </source>
</evidence>
<evidence type="ECO:0000313" key="11">
    <source>
        <dbReference type="Proteomes" id="UP000220914"/>
    </source>
</evidence>
<evidence type="ECO:0000256" key="6">
    <source>
        <dbReference type="ARBA" id="ARBA00023136"/>
    </source>
</evidence>
<feature type="transmembrane region" description="Helical" evidence="8">
    <location>
        <begin position="171"/>
        <end position="187"/>
    </location>
</feature>
<feature type="transmembrane region" description="Helical" evidence="8">
    <location>
        <begin position="112"/>
        <end position="132"/>
    </location>
</feature>
<dbReference type="EMBL" id="PDCP01000040">
    <property type="protein sequence ID" value="PEG35830.1"/>
    <property type="molecule type" value="Genomic_DNA"/>
</dbReference>
<evidence type="ECO:0000259" key="9">
    <source>
        <dbReference type="PROSITE" id="PS50850"/>
    </source>
</evidence>
<evidence type="ECO:0000256" key="3">
    <source>
        <dbReference type="ARBA" id="ARBA00022475"/>
    </source>
</evidence>
<evidence type="ECO:0000256" key="7">
    <source>
        <dbReference type="SAM" id="MobiDB-lite"/>
    </source>
</evidence>
<dbReference type="InterPro" id="IPR010290">
    <property type="entry name" value="TM_effector"/>
</dbReference>
<feature type="domain" description="Major facilitator superfamily (MFS) profile" evidence="9">
    <location>
        <begin position="74"/>
        <end position="464"/>
    </location>
</feature>
<dbReference type="AlphaFoldDB" id="A0A2A7MWB1"/>
<dbReference type="SUPFAM" id="SSF103473">
    <property type="entry name" value="MFS general substrate transporter"/>
    <property type="match status" value="1"/>
</dbReference>
<feature type="transmembrane region" description="Helical" evidence="8">
    <location>
        <begin position="410"/>
        <end position="433"/>
    </location>
</feature>
<reference evidence="10 11" key="1">
    <citation type="submission" date="2017-10" db="EMBL/GenBank/DDBJ databases">
        <title>The new phylogeny of genus Mycobacterium.</title>
        <authorList>
            <person name="Tortoli E."/>
            <person name="Trovato A."/>
            <person name="Cirillo D.M."/>
        </authorList>
    </citation>
    <scope>NUCLEOTIDE SEQUENCE [LARGE SCALE GENOMIC DNA]</scope>
    <source>
        <strain evidence="10 11">CCUG37673</strain>
    </source>
</reference>
<evidence type="ECO:0000256" key="2">
    <source>
        <dbReference type="ARBA" id="ARBA00022448"/>
    </source>
</evidence>
<keyword evidence="6 8" id="KW-0472">Membrane</keyword>
<name>A0A2A7MWB1_MYCAG</name>
<dbReference type="Pfam" id="PF05977">
    <property type="entry name" value="MFS_3"/>
    <property type="match status" value="1"/>
</dbReference>
<evidence type="ECO:0000256" key="4">
    <source>
        <dbReference type="ARBA" id="ARBA00022692"/>
    </source>
</evidence>
<sequence length="478" mass="49522">MGGPGRRAGVARGAHRARRRGAARRPHPATAVPAAAVRGPGLRRSNDPAGGRARTREAVGGQGVKRYLTATFASLQTRNYRLYFLGQSVSLTGTWMQKMAQAWLVLELTNSGAWLGITLAAQQVPLLLLGPWGGLVADRIAKRTILIGTAVAAMVPSLLLGVLILTNHINVALVLVLAVIGGVIDALDKPARQSFPSEMVPASQLANAVVLNNIVQDTGKVVGPALGGILIAAFGLPWTFLLNAMSFLAVLAGLLLMRSDELSAPEPIARGAGQLRAGLAYIRNNAELFVPLALLASVGLVAYNFQLLLAVLGRETFHGDARTVGYLLGALGAGSVLGGLALAGVLRATVGRIIGAALLLAALLLATGVAPNLATAFVLVFAMGTSSVIFKALASTWLQLAAAPEMRGRVLSLLVVAIGGTTPIGAPVMGWLAEHFGTRATFLLAGVLTAIAAVIAYLYMRRAVGADHDEQTAVRSNA</sequence>